<gene>
    <name evidence="2" type="ORF">F2Q69_00008958</name>
</gene>
<reference evidence="2" key="1">
    <citation type="submission" date="2019-12" db="EMBL/GenBank/DDBJ databases">
        <title>Genome sequencing and annotation of Brassica cretica.</title>
        <authorList>
            <person name="Studholme D.J."/>
            <person name="Sarris P."/>
        </authorList>
    </citation>
    <scope>NUCLEOTIDE SEQUENCE</scope>
    <source>
        <strain evidence="2">PFS-109/04</strain>
        <tissue evidence="2">Leaf</tissue>
    </source>
</reference>
<proteinExistence type="predicted"/>
<dbReference type="AlphaFoldDB" id="A0A8S9NWI9"/>
<feature type="region of interest" description="Disordered" evidence="1">
    <location>
        <begin position="1"/>
        <end position="50"/>
    </location>
</feature>
<sequence>MKKNKEAAAMAVAKKPKKLENGDEEHSEDTIHGDADRNQKKKTKSFQNQEESRISCHYFVFQLKILAILTEHGTY</sequence>
<evidence type="ECO:0000313" key="3">
    <source>
        <dbReference type="Proteomes" id="UP000712600"/>
    </source>
</evidence>
<dbReference type="EMBL" id="QGKX02001521">
    <property type="protein sequence ID" value="KAF3509338.1"/>
    <property type="molecule type" value="Genomic_DNA"/>
</dbReference>
<dbReference type="Proteomes" id="UP000712600">
    <property type="component" value="Unassembled WGS sequence"/>
</dbReference>
<protein>
    <submittedName>
        <fullName evidence="2">Uncharacterized protein</fullName>
    </submittedName>
</protein>
<evidence type="ECO:0000256" key="1">
    <source>
        <dbReference type="SAM" id="MobiDB-lite"/>
    </source>
</evidence>
<name>A0A8S9NWI9_BRACR</name>
<comment type="caution">
    <text evidence="2">The sequence shown here is derived from an EMBL/GenBank/DDBJ whole genome shotgun (WGS) entry which is preliminary data.</text>
</comment>
<feature type="compositionally biased region" description="Basic and acidic residues" evidence="1">
    <location>
        <begin position="28"/>
        <end position="38"/>
    </location>
</feature>
<evidence type="ECO:0000313" key="2">
    <source>
        <dbReference type="EMBL" id="KAF3509338.1"/>
    </source>
</evidence>
<accession>A0A8S9NWI9</accession>
<organism evidence="2 3">
    <name type="scientific">Brassica cretica</name>
    <name type="common">Mustard</name>
    <dbReference type="NCBI Taxonomy" id="69181"/>
    <lineage>
        <taxon>Eukaryota</taxon>
        <taxon>Viridiplantae</taxon>
        <taxon>Streptophyta</taxon>
        <taxon>Embryophyta</taxon>
        <taxon>Tracheophyta</taxon>
        <taxon>Spermatophyta</taxon>
        <taxon>Magnoliopsida</taxon>
        <taxon>eudicotyledons</taxon>
        <taxon>Gunneridae</taxon>
        <taxon>Pentapetalae</taxon>
        <taxon>rosids</taxon>
        <taxon>malvids</taxon>
        <taxon>Brassicales</taxon>
        <taxon>Brassicaceae</taxon>
        <taxon>Brassiceae</taxon>
        <taxon>Brassica</taxon>
    </lineage>
</organism>